<dbReference type="ExpressionAtlas" id="A0A5S9WV90">
    <property type="expression patterns" value="baseline and differential"/>
</dbReference>
<sequence>MPITLNCLRTKLAEQSISKISYPFYTPSHVSSLFSLNLDPQTALSFSDWISRIPNFKHNVTSYASLVTLLCSQEIPYEVPKITILMIKSCNSVRDALFVVDFCRTMRKGDSFEIKYKLTPKCYNNLLSSLARFGLVEEMKRLYTEMLEDLVSPDIYTFNTLVNGYCKLGYVVEAKQYVTRLIQAGCDPDYFTYTSFITGHCRRKEVDAAFKVFKEMTQNGCHRNEVSYTQLIYGLCEAKRIDEALSLLMSESGIKPDDCMYTVLIQSFCSGDTLDEASGLLEHMLENGLMPNVITYNALIKGFCKKNVHKAMGLLSKMLEQNLVPDLITYNTLIAGQCSSGNLDSAYRLLSLMEESGLVPNQRTLQKYEEAAKVVEDMICNGHSPQLEFCKMLICKLYEEGEKERANSVFEKLLRCGYCDDEIAWKILIDGVLKQGFVEGFCELFQVMETSGCKFSSHTRSMLSKGLQGKD</sequence>
<feature type="repeat" description="PPR" evidence="3">
    <location>
        <begin position="119"/>
        <end position="153"/>
    </location>
</feature>
<feature type="repeat" description="PPR" evidence="3">
    <location>
        <begin position="292"/>
        <end position="325"/>
    </location>
</feature>
<dbReference type="Proteomes" id="UP000434276">
    <property type="component" value="Unassembled WGS sequence"/>
</dbReference>
<feature type="repeat" description="PPR" evidence="3">
    <location>
        <begin position="257"/>
        <end position="291"/>
    </location>
</feature>
<evidence type="ECO:0000256" key="3">
    <source>
        <dbReference type="PROSITE-ProRule" id="PRU00708"/>
    </source>
</evidence>
<dbReference type="OrthoDB" id="185373at2759"/>
<dbReference type="Pfam" id="PF01535">
    <property type="entry name" value="PPR"/>
    <property type="match status" value="1"/>
</dbReference>
<dbReference type="Gene3D" id="1.25.40.10">
    <property type="entry name" value="Tetratricopeptide repeat domain"/>
    <property type="match status" value="4"/>
</dbReference>
<dbReference type="Pfam" id="PF12854">
    <property type="entry name" value="PPR_1"/>
    <property type="match status" value="1"/>
</dbReference>
<evidence type="ECO:0000256" key="1">
    <source>
        <dbReference type="ARBA" id="ARBA00007626"/>
    </source>
</evidence>
<dbReference type="AlphaFoldDB" id="A0A5S9WV90"/>
<dbReference type="Pfam" id="PF13041">
    <property type="entry name" value="PPR_2"/>
    <property type="match status" value="3"/>
</dbReference>
<name>A0A5S9WV90_ARATH</name>
<dbReference type="EMBL" id="CACSHJ010000087">
    <property type="protein sequence ID" value="CAA0339448.1"/>
    <property type="molecule type" value="Genomic_DNA"/>
</dbReference>
<proteinExistence type="inferred from homology"/>
<protein>
    <recommendedName>
        <fullName evidence="6">Pentatricopeptide repeat-containing protein At5g65560</fullName>
    </recommendedName>
</protein>
<reference evidence="4 5" key="1">
    <citation type="submission" date="2019-12" db="EMBL/GenBank/DDBJ databases">
        <authorList>
            <person name="Jiao W.-B."/>
            <person name="Schneeberger K."/>
        </authorList>
    </citation>
    <scope>NUCLEOTIDE SEQUENCE [LARGE SCALE GENOMIC DNA]</scope>
    <source>
        <strain evidence="5">cv. C24</strain>
    </source>
</reference>
<dbReference type="PROSITE" id="PS51375">
    <property type="entry name" value="PPR"/>
    <property type="match status" value="7"/>
</dbReference>
<dbReference type="InterPro" id="IPR002885">
    <property type="entry name" value="PPR_rpt"/>
</dbReference>
<keyword evidence="2" id="KW-0677">Repeat</keyword>
<feature type="repeat" description="PPR" evidence="3">
    <location>
        <begin position="326"/>
        <end position="360"/>
    </location>
</feature>
<organism evidence="4 5">
    <name type="scientific">Arabidopsis thaliana</name>
    <name type="common">Mouse-ear cress</name>
    <dbReference type="NCBI Taxonomy" id="3702"/>
    <lineage>
        <taxon>Eukaryota</taxon>
        <taxon>Viridiplantae</taxon>
        <taxon>Streptophyta</taxon>
        <taxon>Embryophyta</taxon>
        <taxon>Tracheophyta</taxon>
        <taxon>Spermatophyta</taxon>
        <taxon>Magnoliopsida</taxon>
        <taxon>eudicotyledons</taxon>
        <taxon>Gunneridae</taxon>
        <taxon>Pentapetalae</taxon>
        <taxon>rosids</taxon>
        <taxon>malvids</taxon>
        <taxon>Brassicales</taxon>
        <taxon>Brassicaceae</taxon>
        <taxon>Camelineae</taxon>
        <taxon>Arabidopsis</taxon>
    </lineage>
</organism>
<dbReference type="InterPro" id="IPR011990">
    <property type="entry name" value="TPR-like_helical_dom_sf"/>
</dbReference>
<dbReference type="PANTHER" id="PTHR47938">
    <property type="entry name" value="RESPIRATORY COMPLEX I CHAPERONE (CIA84), PUTATIVE (AFU_ORTHOLOGUE AFUA_2G06020)-RELATED"/>
    <property type="match status" value="1"/>
</dbReference>
<feature type="repeat" description="PPR" evidence="3">
    <location>
        <begin position="421"/>
        <end position="455"/>
    </location>
</feature>
<evidence type="ECO:0000313" key="4">
    <source>
        <dbReference type="EMBL" id="CAA0339448.1"/>
    </source>
</evidence>
<gene>
    <name evidence="4" type="ORF">C24_LOCUS6664</name>
</gene>
<feature type="repeat" description="PPR" evidence="3">
    <location>
        <begin position="189"/>
        <end position="223"/>
    </location>
</feature>
<evidence type="ECO:0000313" key="5">
    <source>
        <dbReference type="Proteomes" id="UP000434276"/>
    </source>
</evidence>
<accession>A0A5S9WV90</accession>
<comment type="similarity">
    <text evidence="1">Belongs to the PPR family. P subfamily.</text>
</comment>
<evidence type="ECO:0000256" key="2">
    <source>
        <dbReference type="ARBA" id="ARBA00022737"/>
    </source>
</evidence>
<dbReference type="PANTHER" id="PTHR47938:SF35">
    <property type="entry name" value="PENTATRICOPEPTIDE REPEAT-CONTAINING PROTEIN 4, MITOCHONDRIAL-RELATED"/>
    <property type="match status" value="1"/>
</dbReference>
<evidence type="ECO:0008006" key="6">
    <source>
        <dbReference type="Google" id="ProtNLM"/>
    </source>
</evidence>
<dbReference type="NCBIfam" id="TIGR00756">
    <property type="entry name" value="PPR"/>
    <property type="match status" value="7"/>
</dbReference>
<feature type="repeat" description="PPR" evidence="3">
    <location>
        <begin position="154"/>
        <end position="188"/>
    </location>
</feature>